<keyword evidence="1" id="KW-1133">Transmembrane helix</keyword>
<dbReference type="AlphaFoldDB" id="A0A0V0ZI99"/>
<dbReference type="OrthoDB" id="10304675at2759"/>
<reference evidence="2 3" key="1">
    <citation type="submission" date="2015-01" db="EMBL/GenBank/DDBJ databases">
        <title>Evolution of Trichinella species and genotypes.</title>
        <authorList>
            <person name="Korhonen P.K."/>
            <person name="Edoardo P."/>
            <person name="Giuseppe L.R."/>
            <person name="Gasser R.B."/>
        </authorList>
    </citation>
    <scope>NUCLEOTIDE SEQUENCE [LARGE SCALE GENOMIC DNA]</scope>
    <source>
        <strain evidence="2">ISS2496</strain>
    </source>
</reference>
<evidence type="ECO:0000256" key="1">
    <source>
        <dbReference type="SAM" id="Phobius"/>
    </source>
</evidence>
<accession>A0A0V0ZI99</accession>
<comment type="caution">
    <text evidence="2">The sequence shown here is derived from an EMBL/GenBank/DDBJ whole genome shotgun (WGS) entry which is preliminary data.</text>
</comment>
<evidence type="ECO:0000313" key="2">
    <source>
        <dbReference type="EMBL" id="KRY12003.1"/>
    </source>
</evidence>
<dbReference type="Proteomes" id="UP000054783">
    <property type="component" value="Unassembled WGS sequence"/>
</dbReference>
<keyword evidence="1" id="KW-0472">Membrane</keyword>
<evidence type="ECO:0000313" key="3">
    <source>
        <dbReference type="Proteomes" id="UP000054783"/>
    </source>
</evidence>
<dbReference type="EMBL" id="JYDQ01000177">
    <property type="protein sequence ID" value="KRY12003.1"/>
    <property type="molecule type" value="Genomic_DNA"/>
</dbReference>
<name>A0A0V0ZI99_9BILA</name>
<organism evidence="2 3">
    <name type="scientific">Trichinella patagoniensis</name>
    <dbReference type="NCBI Taxonomy" id="990121"/>
    <lineage>
        <taxon>Eukaryota</taxon>
        <taxon>Metazoa</taxon>
        <taxon>Ecdysozoa</taxon>
        <taxon>Nematoda</taxon>
        <taxon>Enoplea</taxon>
        <taxon>Dorylaimia</taxon>
        <taxon>Trichinellida</taxon>
        <taxon>Trichinellidae</taxon>
        <taxon>Trichinella</taxon>
    </lineage>
</organism>
<sequence length="162" mass="18061">MNKQTADVNDKQGGIESFVCSSPSSYFIIAILVFQINFLLLLALLLKLRYSYVLLLMLLLQGRLFWCSLLSAEKVENVHGILSMSKSNDQSPVRPSTRLPDIDINILLLFVSRTCSATAPLVPKLDPHLLSCYRPGELNALERPRSTLIGPLVDIACHKHVD</sequence>
<gene>
    <name evidence="2" type="ORF">T12_16695</name>
</gene>
<keyword evidence="3" id="KW-1185">Reference proteome</keyword>
<feature type="transmembrane region" description="Helical" evidence="1">
    <location>
        <begin position="26"/>
        <end position="46"/>
    </location>
</feature>
<proteinExistence type="predicted"/>
<keyword evidence="1" id="KW-0812">Transmembrane</keyword>
<protein>
    <submittedName>
        <fullName evidence="2">Uncharacterized protein</fullName>
    </submittedName>
</protein>